<protein>
    <submittedName>
        <fullName evidence="1">Uncharacterized protein</fullName>
    </submittedName>
</protein>
<accession>A0A317G8P2</accession>
<keyword evidence="2" id="KW-1185">Reference proteome</keyword>
<evidence type="ECO:0000313" key="1">
    <source>
        <dbReference type="EMBL" id="PWT28802.1"/>
    </source>
</evidence>
<proteinExistence type="predicted"/>
<sequence length="248" mass="27669">MKLVGLEGLKTTMSEIVSKADAYRKGGAQVPHVVMNLTHDNGQSIVADYITSVLYENNLRKFCGLNTLLEYRVDGSIRQMKQIFEDIASNAVYTNEFEGVVAVDISALSEFINEFQVDYFVEHIGFVAQNATVIIYYDASLGKRMQIIKERVVNTIGNCIDVSVTPYSQKEYSEIVVQNILDRGIEVDTGDDLENILCRVVDTYHVTSAKQAVAVAENLVFCADYSSFTPRIDSKMVSEHFGNGKVCF</sequence>
<evidence type="ECO:0000313" key="2">
    <source>
        <dbReference type="Proteomes" id="UP000245488"/>
    </source>
</evidence>
<organism evidence="1 2">
    <name type="scientific">Butyrivibrio fibrisolvens</name>
    <dbReference type="NCBI Taxonomy" id="831"/>
    <lineage>
        <taxon>Bacteria</taxon>
        <taxon>Bacillati</taxon>
        <taxon>Bacillota</taxon>
        <taxon>Clostridia</taxon>
        <taxon>Lachnospirales</taxon>
        <taxon>Lachnospiraceae</taxon>
        <taxon>Butyrivibrio</taxon>
    </lineage>
</organism>
<gene>
    <name evidence="1" type="ORF">CPT75_17640</name>
</gene>
<dbReference type="EMBL" id="NXNG01000001">
    <property type="protein sequence ID" value="PWT28802.1"/>
    <property type="molecule type" value="Genomic_DNA"/>
</dbReference>
<dbReference type="Proteomes" id="UP000245488">
    <property type="component" value="Chromosome"/>
</dbReference>
<dbReference type="AlphaFoldDB" id="A0A317G8P2"/>
<comment type="caution">
    <text evidence="1">The sequence shown here is derived from an EMBL/GenBank/DDBJ whole genome shotgun (WGS) entry which is preliminary data.</text>
</comment>
<dbReference type="RefSeq" id="WP_110073874.1">
    <property type="nucleotide sequence ID" value="NZ_CM009896.1"/>
</dbReference>
<name>A0A317G8P2_BUTFI</name>
<reference evidence="1 2" key="1">
    <citation type="submission" date="2017-09" db="EMBL/GenBank/DDBJ databases">
        <title>High-quality draft genome sequence of Butyrivibrio fibrisolvens INBov1, isolated from cow rumen.</title>
        <authorList>
            <person name="Rodriguez Hernaez J."/>
            <person name="Rivarola M."/>
            <person name="Paniego N."/>
            <person name="Cravero S."/>
            <person name="Ceron Cucchi M."/>
            <person name="Martinez M.C."/>
        </authorList>
    </citation>
    <scope>NUCLEOTIDE SEQUENCE [LARGE SCALE GENOMIC DNA]</scope>
    <source>
        <strain evidence="1 2">INBov1</strain>
    </source>
</reference>